<dbReference type="EMBL" id="CP009287">
    <property type="protein sequence ID" value="AIQ66280.1"/>
    <property type="molecule type" value="Genomic_DNA"/>
</dbReference>
<evidence type="ECO:0000256" key="3">
    <source>
        <dbReference type="ARBA" id="ARBA00013253"/>
    </source>
</evidence>
<dbReference type="Proteomes" id="UP000029500">
    <property type="component" value="Chromosome"/>
</dbReference>
<name>A0A089M1K2_9BACL</name>
<reference evidence="10 11" key="1">
    <citation type="submission" date="2014-08" db="EMBL/GenBank/DDBJ databases">
        <title>Comparative genomics of the Paenibacillus odorifer group.</title>
        <authorList>
            <person name="den Bakker H.C."/>
            <person name="Tsai Y.-C."/>
            <person name="Martin N."/>
            <person name="Korlach J."/>
            <person name="Wiedmann M."/>
        </authorList>
    </citation>
    <scope>NUCLEOTIDE SEQUENCE [LARGE SCALE GENOMIC DNA]</scope>
    <source>
        <strain evidence="10 11">DSM 15220</strain>
    </source>
</reference>
<dbReference type="GO" id="GO:0016301">
    <property type="term" value="F:kinase activity"/>
    <property type="evidence" value="ECO:0007669"/>
    <property type="project" value="UniProtKB-KW"/>
</dbReference>
<dbReference type="GO" id="GO:0046656">
    <property type="term" value="P:folic acid biosynthetic process"/>
    <property type="evidence" value="ECO:0007669"/>
    <property type="project" value="UniProtKB-KW"/>
</dbReference>
<proteinExistence type="predicted"/>
<gene>
    <name evidence="10" type="ORF">PGRAT_00355</name>
</gene>
<dbReference type="PANTHER" id="PTHR43071:SF1">
    <property type="entry name" value="2-AMINO-4-HYDROXY-6-HYDROXYMETHYLDIHYDROPTERIDINE PYROPHOSPHOKINASE"/>
    <property type="match status" value="1"/>
</dbReference>
<dbReference type="eggNOG" id="COG0801">
    <property type="taxonomic scope" value="Bacteria"/>
</dbReference>
<dbReference type="InterPro" id="IPR000550">
    <property type="entry name" value="Hppk"/>
</dbReference>
<keyword evidence="7" id="KW-0067">ATP-binding</keyword>
<dbReference type="PROSITE" id="PS00794">
    <property type="entry name" value="HPPK"/>
    <property type="match status" value="1"/>
</dbReference>
<dbReference type="Pfam" id="PF01288">
    <property type="entry name" value="HPPK"/>
    <property type="match status" value="1"/>
</dbReference>
<dbReference type="CDD" id="cd00483">
    <property type="entry name" value="HPPK"/>
    <property type="match status" value="1"/>
</dbReference>
<evidence type="ECO:0000256" key="2">
    <source>
        <dbReference type="ARBA" id="ARBA00005051"/>
    </source>
</evidence>
<evidence type="ECO:0000256" key="6">
    <source>
        <dbReference type="ARBA" id="ARBA00022777"/>
    </source>
</evidence>
<keyword evidence="11" id="KW-1185">Reference proteome</keyword>
<dbReference type="SUPFAM" id="SSF55083">
    <property type="entry name" value="6-hydroxymethyl-7,8-dihydropterin pyrophosphokinase, HPPK"/>
    <property type="match status" value="1"/>
</dbReference>
<dbReference type="NCBIfam" id="TIGR01498">
    <property type="entry name" value="folK"/>
    <property type="match status" value="1"/>
</dbReference>
<dbReference type="KEGG" id="pgm:PGRAT_00355"/>
<dbReference type="RefSeq" id="WP_042265819.1">
    <property type="nucleotide sequence ID" value="NZ_CP009287.1"/>
</dbReference>
<keyword evidence="6 10" id="KW-0418">Kinase</keyword>
<keyword evidence="8" id="KW-0289">Folate biosynthesis</keyword>
<evidence type="ECO:0000256" key="4">
    <source>
        <dbReference type="ARBA" id="ARBA00022679"/>
    </source>
</evidence>
<dbReference type="GO" id="GO:0046654">
    <property type="term" value="P:tetrahydrofolate biosynthetic process"/>
    <property type="evidence" value="ECO:0007669"/>
    <property type="project" value="UniProtKB-UniPathway"/>
</dbReference>
<dbReference type="OrthoDB" id="9808041at2"/>
<evidence type="ECO:0000256" key="5">
    <source>
        <dbReference type="ARBA" id="ARBA00022741"/>
    </source>
</evidence>
<evidence type="ECO:0000256" key="1">
    <source>
        <dbReference type="ARBA" id="ARBA00000198"/>
    </source>
</evidence>
<sequence length="183" mass="20298">MTIHSTSEASEAYIALGANLGDREGTLKEALNRLNQHAGIEVVRCSSVYETEPVGYLDQPQFLNMAAVLRTTLAPEALLHEMLDIESQLGRVRDVRYGPRTVDLDLLWVENQSFDTTDLTLPHPRMLERAFVLIPLNDVVPQSEESPGLRQFITAALQDIDGREGIRLWTTNVWDGGSGHSGS</sequence>
<evidence type="ECO:0000256" key="7">
    <source>
        <dbReference type="ARBA" id="ARBA00022840"/>
    </source>
</evidence>
<evidence type="ECO:0000256" key="8">
    <source>
        <dbReference type="ARBA" id="ARBA00022909"/>
    </source>
</evidence>
<comment type="catalytic activity">
    <reaction evidence="1">
        <text>6-hydroxymethyl-7,8-dihydropterin + ATP = (7,8-dihydropterin-6-yl)methyl diphosphate + AMP + H(+)</text>
        <dbReference type="Rhea" id="RHEA:11412"/>
        <dbReference type="ChEBI" id="CHEBI:15378"/>
        <dbReference type="ChEBI" id="CHEBI:30616"/>
        <dbReference type="ChEBI" id="CHEBI:44841"/>
        <dbReference type="ChEBI" id="CHEBI:72950"/>
        <dbReference type="ChEBI" id="CHEBI:456215"/>
        <dbReference type="EC" id="2.7.6.3"/>
    </reaction>
</comment>
<evidence type="ECO:0000259" key="9">
    <source>
        <dbReference type="PROSITE" id="PS00794"/>
    </source>
</evidence>
<evidence type="ECO:0000313" key="11">
    <source>
        <dbReference type="Proteomes" id="UP000029500"/>
    </source>
</evidence>
<keyword evidence="4" id="KW-0808">Transferase</keyword>
<dbReference type="InterPro" id="IPR035907">
    <property type="entry name" value="Hppk_sf"/>
</dbReference>
<keyword evidence="5" id="KW-0547">Nucleotide-binding</keyword>
<dbReference type="STRING" id="189425.PGRAT_00355"/>
<feature type="domain" description="7,8-dihydro-6-hydroxymethylpterin-pyrophosphokinase" evidence="9">
    <location>
        <begin position="96"/>
        <end position="107"/>
    </location>
</feature>
<dbReference type="GO" id="GO:0003848">
    <property type="term" value="F:2-amino-4-hydroxy-6-hydroxymethyldihydropteridine diphosphokinase activity"/>
    <property type="evidence" value="ECO:0007669"/>
    <property type="project" value="UniProtKB-EC"/>
</dbReference>
<dbReference type="PANTHER" id="PTHR43071">
    <property type="entry name" value="2-AMINO-4-HYDROXY-6-HYDROXYMETHYLDIHYDROPTERIDINE PYROPHOSPHOKINASE"/>
    <property type="match status" value="1"/>
</dbReference>
<protein>
    <recommendedName>
        <fullName evidence="3">2-amino-4-hydroxy-6-hydroxymethyldihydropteridine diphosphokinase</fullName>
        <ecNumber evidence="3">2.7.6.3</ecNumber>
    </recommendedName>
</protein>
<organism evidence="10 11">
    <name type="scientific">Paenibacillus graminis</name>
    <dbReference type="NCBI Taxonomy" id="189425"/>
    <lineage>
        <taxon>Bacteria</taxon>
        <taxon>Bacillati</taxon>
        <taxon>Bacillota</taxon>
        <taxon>Bacilli</taxon>
        <taxon>Bacillales</taxon>
        <taxon>Paenibacillaceae</taxon>
        <taxon>Paenibacillus</taxon>
    </lineage>
</organism>
<dbReference type="HOGENOM" id="CLU_097916_1_1_9"/>
<accession>A0A089M1K2</accession>
<dbReference type="EC" id="2.7.6.3" evidence="3"/>
<dbReference type="GO" id="GO:0005524">
    <property type="term" value="F:ATP binding"/>
    <property type="evidence" value="ECO:0007669"/>
    <property type="project" value="UniProtKB-KW"/>
</dbReference>
<dbReference type="Gene3D" id="3.30.70.560">
    <property type="entry name" value="7,8-Dihydro-6-hydroxymethylpterin-pyrophosphokinase HPPK"/>
    <property type="match status" value="1"/>
</dbReference>
<dbReference type="AlphaFoldDB" id="A0A089M1K2"/>
<evidence type="ECO:0000313" key="10">
    <source>
        <dbReference type="EMBL" id="AIQ66280.1"/>
    </source>
</evidence>
<comment type="pathway">
    <text evidence="2">Cofactor biosynthesis; tetrahydrofolate biosynthesis; 2-amino-4-hydroxy-6-hydroxymethyl-7,8-dihydropteridine diphosphate from 7,8-dihydroneopterin triphosphate: step 4/4.</text>
</comment>
<dbReference type="UniPathway" id="UPA00077">
    <property type="reaction ID" value="UER00155"/>
</dbReference>